<dbReference type="SUPFAM" id="SSF50978">
    <property type="entry name" value="WD40 repeat-like"/>
    <property type="match status" value="1"/>
</dbReference>
<dbReference type="InterPro" id="IPR015943">
    <property type="entry name" value="WD40/YVTN_repeat-like_dom_sf"/>
</dbReference>
<keyword evidence="8 9" id="KW-1267">Proteomics identification</keyword>
<evidence type="ECO:0000259" key="5">
    <source>
        <dbReference type="Pfam" id="PF23381"/>
    </source>
</evidence>
<reference evidence="6" key="2">
    <citation type="journal article" date="2004" name="Nature">
        <title>Finishing the euchromatic sequence of the human genome.</title>
        <authorList>
            <consortium name="International Human Genome Sequencing Consortium"/>
        </authorList>
    </citation>
    <scope>NUCLEOTIDE SEQUENCE [LARGE SCALE GENOMIC DNA]</scope>
</reference>
<keyword evidence="7" id="KW-1185">Reference proteome</keyword>
<dbReference type="PANTHER" id="PTHR12764:SF4">
    <property type="entry name" value="INTRAFLAGELLAR TRANSPORT PROTEIN 122 HOMOLOG"/>
    <property type="match status" value="1"/>
</dbReference>
<keyword evidence="2" id="KW-0853">WD repeat</keyword>
<dbReference type="OrthoDB" id="10255582at2759"/>
<comment type="subcellular location">
    <subcellularLocation>
        <location evidence="1">Cytoplasm</location>
        <location evidence="1">Cytoskeleton</location>
        <location evidence="1">Cilium basal body</location>
    </subcellularLocation>
</comment>
<dbReference type="PANTHER" id="PTHR12764">
    <property type="entry name" value="WD REPEAT DOMAIN-RELATED"/>
    <property type="match status" value="1"/>
</dbReference>
<dbReference type="Proteomes" id="UP000005640">
    <property type="component" value="Chromosome 3"/>
</dbReference>
<evidence type="ECO:0000256" key="3">
    <source>
        <dbReference type="ARBA" id="ARBA00022737"/>
    </source>
</evidence>
<dbReference type="Ensembl" id="ENST00000431818.8">
    <property type="protein sequence ID" value="ENSP00000410946.3"/>
    <property type="gene ID" value="ENSG00000163913.14"/>
</dbReference>
<organism evidence="6 7">
    <name type="scientific">Homo sapiens</name>
    <name type="common">Human</name>
    <dbReference type="NCBI Taxonomy" id="9606"/>
    <lineage>
        <taxon>Eukaryota</taxon>
        <taxon>Metazoa</taxon>
        <taxon>Chordata</taxon>
        <taxon>Craniata</taxon>
        <taxon>Vertebrata</taxon>
        <taxon>Euteleostomi</taxon>
        <taxon>Mammalia</taxon>
        <taxon>Eutheria</taxon>
        <taxon>Euarchontoglires</taxon>
        <taxon>Primates</taxon>
        <taxon>Haplorrhini</taxon>
        <taxon>Catarrhini</taxon>
        <taxon>Hominidae</taxon>
        <taxon>Homo</taxon>
    </lineage>
</organism>
<dbReference type="GO" id="GO:0060271">
    <property type="term" value="P:cilium assembly"/>
    <property type="evidence" value="ECO:0007669"/>
    <property type="project" value="InterPro"/>
</dbReference>
<dbReference type="EMBL" id="AC080007">
    <property type="status" value="NOT_ANNOTATED_CDS"/>
    <property type="molecule type" value="Genomic_DNA"/>
</dbReference>
<dbReference type="EMBL" id="AL449212">
    <property type="status" value="NOT_ANNOTATED_CDS"/>
    <property type="molecule type" value="Genomic_DNA"/>
</dbReference>
<sequence length="140" mass="15305">MRAVLTWRDKAEHCINDIAFKPDGTQLILAAGSRLLVYDTSDGTLLQPLKGHKDTVYCVAYAKDGTMMLYNVSPTILLLINWHLVPPVTLGCGLLNRSLSPNTNQAARSSAAAGQMMVSTWRWGCSMGSSAYGTKMARRK</sequence>
<keyword evidence="4" id="KW-0970">Cilium biogenesis/degradation</keyword>
<evidence type="ECO:0000313" key="6">
    <source>
        <dbReference type="Ensembl" id="ENSP00000401569.3"/>
    </source>
</evidence>
<protein>
    <submittedName>
        <fullName evidence="6">Intraflagellar transport 122</fullName>
    </submittedName>
</protein>
<evidence type="ECO:0007829" key="9">
    <source>
        <dbReference type="ProteomicsDB" id="A0A8C8L0T3"/>
    </source>
</evidence>
<proteinExistence type="evidence at protein level"/>
<keyword evidence="3" id="KW-0677">Repeat</keyword>
<evidence type="ECO:0000256" key="2">
    <source>
        <dbReference type="ARBA" id="ARBA00022574"/>
    </source>
</evidence>
<reference evidence="6" key="4">
    <citation type="submission" date="2025-05" db="UniProtKB">
        <authorList>
            <consortium name="Ensembl"/>
        </authorList>
    </citation>
    <scope>IDENTIFICATION</scope>
</reference>
<feature type="domain" description="IFT122 first beta-propeller" evidence="5">
    <location>
        <begin position="2"/>
        <end position="68"/>
    </location>
</feature>
<dbReference type="InterPro" id="IPR036322">
    <property type="entry name" value="WD40_repeat_dom_sf"/>
</dbReference>
<name>A0A8C8L0T3_HUMAN</name>
<dbReference type="AlphaFoldDB" id="A0A8C8L0T3"/>
<dbReference type="InterPro" id="IPR056153">
    <property type="entry name" value="Beta-prop_IFT122_1st"/>
</dbReference>
<accession>A0A8C8L0T3</accession>
<dbReference type="Ensembl" id="ENST00000440957.7">
    <property type="protein sequence ID" value="ENSP00000401569.3"/>
    <property type="gene ID" value="ENSG00000163913.14"/>
</dbReference>
<reference evidence="6 7" key="3">
    <citation type="journal article" date="2006" name="Nature">
        <title>The DNA sequence, annotation and analysis of human chromosome 3.</title>
        <authorList>
            <person name="Muzny D.M."/>
            <person name="Scherer S.E."/>
            <person name="Kaul R."/>
            <person name="Wang J."/>
            <person name="Yu J."/>
            <person name="Sudbrak R."/>
            <person name="Buhay C.J."/>
            <person name="Chen R."/>
            <person name="Cree A."/>
            <person name="Ding Y."/>
            <person name="Dugan-Rocha S."/>
            <person name="Gill R."/>
            <person name="Gunaratne P."/>
            <person name="Harris R.A."/>
            <person name="Hawes A.C."/>
            <person name="Hernandez J."/>
            <person name="Hodgson A.V."/>
            <person name="Hume J."/>
            <person name="Jackson A."/>
            <person name="Khan Z.M."/>
            <person name="Kovar-Smith C."/>
            <person name="Lewis L.R."/>
            <person name="Lozado R.J."/>
            <person name="Metzker M.L."/>
            <person name="Milosavljevic A."/>
            <person name="Miner G.R."/>
            <person name="Morgan M.B."/>
            <person name="Nazareth L.V."/>
            <person name="Scott G."/>
            <person name="Sodergren E."/>
            <person name="Song X.Z."/>
            <person name="Steffen D."/>
            <person name="Wei S."/>
            <person name="Wheeler D.A."/>
            <person name="Wright M.W."/>
            <person name="Worley K.C."/>
            <person name="Yuan Y."/>
            <person name="Zhang Z."/>
            <person name="Adams C.Q."/>
            <person name="Ansari-Lari M.A."/>
            <person name="Ayele M."/>
            <person name="Brown M.J."/>
            <person name="Chen G."/>
            <person name="Chen Z."/>
            <person name="Clendenning J."/>
            <person name="Clerc-Blankenburg K.P."/>
            <person name="Chen R."/>
            <person name="Chen Z."/>
            <person name="Davis C."/>
            <person name="Delgado O."/>
            <person name="Dinh H.H."/>
            <person name="Dong W."/>
            <person name="Draper H."/>
            <person name="Ernst S."/>
            <person name="Fu G."/>
            <person name="Gonzalez-Garay M.L."/>
            <person name="Garcia D.K."/>
            <person name="Gillett W."/>
            <person name="Gu J."/>
            <person name="Hao B."/>
            <person name="Haugen E."/>
            <person name="Havlak P."/>
            <person name="He X."/>
            <person name="Hennig S."/>
            <person name="Hu S."/>
            <person name="Huang W."/>
            <person name="Jackson L.R."/>
            <person name="Jacob L.S."/>
            <person name="Kelly S.H."/>
            <person name="Kube M."/>
            <person name="Levy R."/>
            <person name="Li Z."/>
            <person name="Liu B."/>
            <person name="Liu J."/>
            <person name="Liu W."/>
            <person name="Lu J."/>
            <person name="Maheshwari M."/>
            <person name="Nguyen B.V."/>
            <person name="Okwuonu G.O."/>
            <person name="Palmeiri A."/>
            <person name="Pasternak S."/>
            <person name="Perez L.M."/>
            <person name="Phelps K.A."/>
            <person name="Plopper F.J."/>
            <person name="Qiang B."/>
            <person name="Raymond C."/>
            <person name="Rodriguez R."/>
            <person name="Saenphimmachak C."/>
            <person name="Santibanez J."/>
            <person name="Shen H."/>
            <person name="Shen Y."/>
            <person name="Subramanian S."/>
            <person name="Tabor P.E."/>
            <person name="Verduzco D."/>
            <person name="Waldron L."/>
            <person name="Wang J."/>
            <person name="Wang J."/>
            <person name="Wang Q."/>
            <person name="Williams G.A."/>
            <person name="Wong G.K."/>
            <person name="Yao Z."/>
            <person name="Zhang J."/>
            <person name="Zhang X."/>
            <person name="Zhao G."/>
            <person name="Zhou J."/>
            <person name="Zhou Y."/>
            <person name="Nelson D."/>
            <person name="Lehrach H."/>
            <person name="Reinhardt R."/>
            <person name="Naylor S.L."/>
            <person name="Yang H."/>
            <person name="Olson M."/>
            <person name="Weinstock G."/>
            <person name="Gibbs R.A."/>
        </authorList>
    </citation>
    <scope>NUCLEOTIDE SEQUENCE [LARGE SCALE GENOMIC DNA]</scope>
</reference>
<dbReference type="InterPro" id="IPR039857">
    <property type="entry name" value="Ift122/121"/>
</dbReference>
<dbReference type="OpenTargets" id="ENSG00000163913"/>
<reference evidence="6" key="1">
    <citation type="journal article" date="2001" name="Nature">
        <title>Initial sequencing and analysis of the human genome.</title>
        <authorList>
            <consortium name="International Human Genome Sequencing Consortium"/>
            <person name="Lander E.S."/>
            <person name="Linton L.M."/>
            <person name="Birren B."/>
            <person name="Nusbaum C."/>
            <person name="Zody M.C."/>
            <person name="Baldwin J."/>
            <person name="Devon K."/>
            <person name="Dewar K."/>
            <person name="Doyle M."/>
            <person name="FitzHugh W."/>
            <person name="Funke R."/>
            <person name="Gage D."/>
            <person name="Harris K."/>
            <person name="Heaford A."/>
            <person name="Howland J."/>
            <person name="Kann L."/>
            <person name="Lehoczky J."/>
            <person name="LeVine R."/>
            <person name="McEwan P."/>
            <person name="McKernan K."/>
            <person name="Meldrim J."/>
            <person name="Mesirov J.P."/>
            <person name="Miranda C."/>
            <person name="Morris W."/>
            <person name="Naylor J."/>
            <person name="Raymond C."/>
            <person name="Rosetti M."/>
            <person name="Santos R."/>
            <person name="Sheridan A."/>
            <person name="Sougnez C."/>
            <person name="Stange-Thomann N."/>
            <person name="Stojanovic N."/>
            <person name="Subramanian A."/>
            <person name="Wyman D."/>
            <person name="Rogers J."/>
            <person name="Sulston J."/>
            <person name="Ainscough R."/>
            <person name="Beck S."/>
            <person name="Bentley D."/>
            <person name="Burton J."/>
            <person name="Clee C."/>
            <person name="Carter N."/>
            <person name="Coulson A."/>
            <person name="Deadman R."/>
            <person name="Deloukas P."/>
            <person name="Dunham A."/>
            <person name="Dunham I."/>
            <person name="Durbin R."/>
            <person name="French L."/>
            <person name="Grafham D."/>
            <person name="Gregory S."/>
            <person name="Hubbard T."/>
            <person name="Humphray S."/>
            <person name="Hunt A."/>
            <person name="Jones M."/>
            <person name="Lloyd C."/>
            <person name="McMurray A."/>
            <person name="Matthews L."/>
            <person name="Mercer S."/>
            <person name="Milne S."/>
            <person name="Mullikin J.C."/>
            <person name="Mungall A."/>
            <person name="Plumb R."/>
            <person name="Ross M."/>
            <person name="Shownkeen R."/>
            <person name="Sims S."/>
            <person name="Waterston R.H."/>
            <person name="Wilson R.K."/>
            <person name="Hillier L.W."/>
            <person name="McPherson J.D."/>
            <person name="Marra M.A."/>
            <person name="Mardis E.R."/>
            <person name="Fulton L.A."/>
            <person name="Chinwalla A.T."/>
            <person name="Pepin K.H."/>
            <person name="Gish W.R."/>
            <person name="Chissoe S.L."/>
            <person name="Wendl M.C."/>
            <person name="Delehaunty K.D."/>
            <person name="Miner T.L."/>
            <person name="Delehaunty A."/>
            <person name="Kramer J.B."/>
            <person name="Cook L.L."/>
            <person name="Fulton R.S."/>
            <person name="Johnson D.L."/>
            <person name="Minx P.J."/>
            <person name="Clifton S.W."/>
            <person name="Hawkins T."/>
            <person name="Branscomb E."/>
            <person name="Predki P."/>
            <person name="Richardson P."/>
            <person name="Wenning S."/>
            <person name="Slezak T."/>
            <person name="Doggett N."/>
            <person name="Cheng J.F."/>
            <person name="Olsen A."/>
            <person name="Lucas S."/>
            <person name="Elkin C."/>
            <person name="Uberbacher E."/>
            <person name="Frazier M."/>
            <person name="Gibbs R.A."/>
            <person name="Muzny D.M."/>
            <person name="Scherer S.E."/>
            <person name="Bouck J.B."/>
            <person name="Sodergren E.J."/>
            <person name="Worley K.C."/>
            <person name="Rives C.M."/>
            <person name="Gorrell J.H."/>
            <person name="Metzker M.L."/>
            <person name="Naylor S.L."/>
            <person name="Kucherlapati R.S."/>
            <person name="Nelson D.L."/>
            <person name="Weinstock G.M."/>
            <person name="Sakaki Y."/>
            <person name="Fujiyama A."/>
            <person name="Hattori M."/>
            <person name="Yada T."/>
            <person name="Toyoda A."/>
            <person name="Itoh T."/>
            <person name="Kawagoe C."/>
            <person name="Watanabe H."/>
            <person name="Totoki Y."/>
            <person name="Taylor T."/>
            <person name="Weissenbach J."/>
            <person name="Heilig R."/>
            <person name="Saurin W."/>
            <person name="Artiguenave F."/>
            <person name="Brottier P."/>
            <person name="Bruls T."/>
            <person name="Pelletier E."/>
            <person name="Robert C."/>
            <person name="Wincker P."/>
            <person name="Smith D.R."/>
            <person name="Doucette-Stamm L."/>
            <person name="Rubenfield M."/>
            <person name="Weinstock K."/>
            <person name="Lee H.M."/>
            <person name="Dubois J."/>
            <person name="Rosenthal A."/>
            <person name="Platzer M."/>
            <person name="Nyakatura G."/>
            <person name="Taudien S."/>
            <person name="Rump A."/>
            <person name="Yang H."/>
            <person name="Yu J."/>
            <person name="Wang J."/>
            <person name="Huang G."/>
            <person name="Gu J."/>
            <person name="Hood L."/>
            <person name="Rowen L."/>
            <person name="Madan A."/>
            <person name="Qin S."/>
            <person name="Davis R.W."/>
            <person name="Federspiel N.A."/>
            <person name="Abola A.P."/>
            <person name="Proctor M.J."/>
            <person name="Myers R.M."/>
            <person name="Schmutz J."/>
            <person name="Dickson M."/>
            <person name="Grimwood J."/>
            <person name="Cox D.R."/>
            <person name="Olson M.V."/>
            <person name="Kaul R."/>
            <person name="Raymond C."/>
            <person name="Shimizu N."/>
            <person name="Kawasaki K."/>
            <person name="Minoshima S."/>
            <person name="Evans G.A."/>
            <person name="Athanasiou M."/>
            <person name="Schultz R."/>
            <person name="Roe B.A."/>
            <person name="Chen F."/>
            <person name="Pan H."/>
            <person name="Ramser J."/>
            <person name="Lehrach H."/>
            <person name="Reinhardt R."/>
            <person name="McCombie W.R."/>
            <person name="de la Bastide M."/>
            <person name="Dedhia N."/>
            <person name="Blocker H."/>
            <person name="Hornischer K."/>
            <person name="Nordsiek G."/>
            <person name="Agarwala R."/>
            <person name="Aravind L."/>
            <person name="Bailey J.A."/>
            <person name="Bateman A."/>
            <person name="Batzoglou S."/>
            <person name="Birney E."/>
            <person name="Bork P."/>
            <person name="Brown D.G."/>
            <person name="Burge C.B."/>
            <person name="Cerutti L."/>
            <person name="Chen H.C."/>
            <person name="Church D."/>
            <person name="Clamp M."/>
            <person name="Copley R.R."/>
            <person name="Doerks T."/>
            <person name="Eddy S.R."/>
            <person name="Eichler E.E."/>
            <person name="Furey T.S."/>
            <person name="Galagan J."/>
            <person name="Gilbert J.G."/>
            <person name="Harmon C."/>
            <person name="Hayashizaki Y."/>
            <person name="Haussler D."/>
            <person name="Hermjakob H."/>
            <person name="Hokamp K."/>
            <person name="Jang W."/>
            <person name="Johnson L.S."/>
            <person name="Jones T.A."/>
            <person name="Kasif S."/>
            <person name="Kaspryzk A."/>
            <person name="Kennedy S."/>
            <person name="Kent W.J."/>
            <person name="Kitts P."/>
            <person name="Koonin E.V."/>
            <person name="Korf I."/>
            <person name="Kulp D."/>
            <person name="Lancet D."/>
            <person name="Lowe T.M."/>
            <person name="McLysaght A."/>
            <person name="Mikkelsen T."/>
            <person name="Moran J.V."/>
            <person name="Mulder N."/>
            <person name="Pollara V.J."/>
            <person name="Ponting C.P."/>
            <person name="Schuler G."/>
            <person name="Schultz J."/>
            <person name="Slater G."/>
            <person name="Smit A.F."/>
            <person name="Stupka E."/>
            <person name="Szustakowski J."/>
            <person name="Thierry-Mieg D."/>
            <person name="Thierry-Mieg J."/>
            <person name="Wagner L."/>
            <person name="Wallis J."/>
            <person name="Wheeler R."/>
            <person name="Williams A."/>
            <person name="Wolf Y.I."/>
            <person name="Wolfe K.H."/>
            <person name="Yang S.P."/>
            <person name="Yeh R.F."/>
            <person name="Collins F."/>
            <person name="Guyer M.S."/>
            <person name="Peterson J."/>
            <person name="Felsenfeld A."/>
            <person name="Wetterstrand K.A."/>
            <person name="Patrinos A."/>
            <person name="Morgan M.J."/>
            <person name="de Jong P."/>
            <person name="Catanese J.J."/>
            <person name="Osoegawa K."/>
            <person name="Shizuya H."/>
            <person name="Choi S."/>
            <person name="Chen Y.J."/>
        </authorList>
    </citation>
    <scope>NUCLEOTIDE SEQUENCE [LARGE SCALE GENOMIC DNA]</scope>
</reference>
<gene>
    <name evidence="6" type="primary">IFT122</name>
</gene>
<dbReference type="SMR" id="A0A8C8L0T3"/>
<evidence type="ECO:0007829" key="8">
    <source>
        <dbReference type="PeptideAtlas" id="A0A8C8L0T3"/>
    </source>
</evidence>
<dbReference type="GeneTree" id="ENSGT00390000001016"/>
<evidence type="ECO:0000256" key="4">
    <source>
        <dbReference type="ARBA" id="ARBA00022794"/>
    </source>
</evidence>
<dbReference type="Pfam" id="PF23381">
    <property type="entry name" value="Beta-prop_IFT122_1st"/>
    <property type="match status" value="1"/>
</dbReference>
<dbReference type="HGNC" id="HGNC:13556">
    <property type="gene designation" value="IFT122"/>
</dbReference>
<evidence type="ECO:0000256" key="1">
    <source>
        <dbReference type="ARBA" id="ARBA00004120"/>
    </source>
</evidence>
<dbReference type="Gene3D" id="2.130.10.10">
    <property type="entry name" value="YVTN repeat-like/Quinoprotein amine dehydrogenase"/>
    <property type="match status" value="1"/>
</dbReference>
<evidence type="ECO:0000313" key="7">
    <source>
        <dbReference type="Proteomes" id="UP000005640"/>
    </source>
</evidence>